<dbReference type="RefSeq" id="WP_026737664.1">
    <property type="nucleotide sequence ID" value="NZ_AP019822.1"/>
</dbReference>
<dbReference type="InterPro" id="IPR012337">
    <property type="entry name" value="RNaseH-like_sf"/>
</dbReference>
<dbReference type="SUPFAM" id="SSF53098">
    <property type="entry name" value="Ribonuclease H-like"/>
    <property type="match status" value="1"/>
</dbReference>
<sequence length="195" mass="22977">MKKNIIFFDVETNGKMGSSVLSISAIKVSYDFEKNSWEKVSEYDRFYFRNEGEPVNFGAINVNGLTDEVIAEKRENVDYPSTFKEDLDSFYLYCQDTKHFVAHNIKFDRSFIPFPLKNQFDTMMENIDIVRAGINEYGSYKWPKLMECAKFYNVPMDEEQLHESLYDVLITFRVFYKMSKNPFGKPRIAGFLEKD</sequence>
<dbReference type="STRING" id="714315.GCA_000516535_01272"/>
<reference evidence="5 6" key="1">
    <citation type="submission" date="2019-07" db="EMBL/GenBank/DDBJ databases">
        <title>Complete Genome Sequence of Leptotrichia goodfellowii Strain JCM 16774.</title>
        <authorList>
            <person name="Watanabe S."/>
            <person name="Cui L."/>
        </authorList>
    </citation>
    <scope>NUCLEOTIDE SEQUENCE [LARGE SCALE GENOMIC DNA]</scope>
    <source>
        <strain evidence="5 6">JCM16774</strain>
    </source>
</reference>
<evidence type="ECO:0000256" key="1">
    <source>
        <dbReference type="ARBA" id="ARBA00022722"/>
    </source>
</evidence>
<organism evidence="5 6">
    <name type="scientific">Pseudoleptotrichia goodfellowii</name>
    <dbReference type="NCBI Taxonomy" id="157692"/>
    <lineage>
        <taxon>Bacteria</taxon>
        <taxon>Fusobacteriati</taxon>
        <taxon>Fusobacteriota</taxon>
        <taxon>Fusobacteriia</taxon>
        <taxon>Fusobacteriales</taxon>
        <taxon>Leptotrichiaceae</taxon>
        <taxon>Pseudoleptotrichia</taxon>
    </lineage>
</organism>
<dbReference type="CDD" id="cd06127">
    <property type="entry name" value="DEDDh"/>
    <property type="match status" value="1"/>
</dbReference>
<dbReference type="PANTHER" id="PTHR30231:SF4">
    <property type="entry name" value="PROTEIN NEN2"/>
    <property type="match status" value="1"/>
</dbReference>
<dbReference type="SMART" id="SM00479">
    <property type="entry name" value="EXOIII"/>
    <property type="match status" value="1"/>
</dbReference>
<keyword evidence="2" id="KW-0378">Hydrolase</keyword>
<dbReference type="AlphaFoldDB" id="A0A510JCY6"/>
<feature type="domain" description="Exonuclease" evidence="4">
    <location>
        <begin position="4"/>
        <end position="184"/>
    </location>
</feature>
<dbReference type="Pfam" id="PF00929">
    <property type="entry name" value="RNase_T"/>
    <property type="match status" value="1"/>
</dbReference>
<dbReference type="PANTHER" id="PTHR30231">
    <property type="entry name" value="DNA POLYMERASE III SUBUNIT EPSILON"/>
    <property type="match status" value="1"/>
</dbReference>
<dbReference type="InterPro" id="IPR036397">
    <property type="entry name" value="RNaseH_sf"/>
</dbReference>
<evidence type="ECO:0000313" key="6">
    <source>
        <dbReference type="Proteomes" id="UP000321606"/>
    </source>
</evidence>
<dbReference type="InterPro" id="IPR013520">
    <property type="entry name" value="Ribonucl_H"/>
</dbReference>
<gene>
    <name evidence="5" type="ORF">JCM16774_1263</name>
</gene>
<evidence type="ECO:0000313" key="5">
    <source>
        <dbReference type="EMBL" id="BBM36331.1"/>
    </source>
</evidence>
<name>A0A510JCY6_9FUSO</name>
<keyword evidence="1" id="KW-0540">Nuclease</keyword>
<dbReference type="GO" id="GO:0008408">
    <property type="term" value="F:3'-5' exonuclease activity"/>
    <property type="evidence" value="ECO:0007669"/>
    <property type="project" value="TreeGrafter"/>
</dbReference>
<evidence type="ECO:0000259" key="4">
    <source>
        <dbReference type="SMART" id="SM00479"/>
    </source>
</evidence>
<dbReference type="OrthoDB" id="9776650at2"/>
<dbReference type="Gene3D" id="3.30.420.10">
    <property type="entry name" value="Ribonuclease H-like superfamily/Ribonuclease H"/>
    <property type="match status" value="1"/>
</dbReference>
<dbReference type="KEGG" id="lgo:JCM16774_1263"/>
<keyword evidence="3 5" id="KW-0269">Exonuclease</keyword>
<protein>
    <submittedName>
        <fullName evidence="5">Exonuclease RNase T and DNA polymerase III</fullName>
    </submittedName>
</protein>
<proteinExistence type="predicted"/>
<dbReference type="GO" id="GO:0003676">
    <property type="term" value="F:nucleic acid binding"/>
    <property type="evidence" value="ECO:0007669"/>
    <property type="project" value="InterPro"/>
</dbReference>
<accession>A0A510JCY6</accession>
<evidence type="ECO:0000256" key="2">
    <source>
        <dbReference type="ARBA" id="ARBA00022801"/>
    </source>
</evidence>
<dbReference type="Proteomes" id="UP000321606">
    <property type="component" value="Chromosome"/>
</dbReference>
<evidence type="ECO:0000256" key="3">
    <source>
        <dbReference type="ARBA" id="ARBA00022839"/>
    </source>
</evidence>
<dbReference type="EMBL" id="AP019822">
    <property type="protein sequence ID" value="BBM36331.1"/>
    <property type="molecule type" value="Genomic_DNA"/>
</dbReference>